<dbReference type="AlphaFoldDB" id="A0AAE6FS18"/>
<keyword evidence="5 6" id="KW-0862">Zinc</keyword>
<evidence type="ECO:0000256" key="4">
    <source>
        <dbReference type="ARBA" id="ARBA00022771"/>
    </source>
</evidence>
<dbReference type="GO" id="GO:0005737">
    <property type="term" value="C:cytoplasm"/>
    <property type="evidence" value="ECO:0007669"/>
    <property type="project" value="UniProtKB-SubCell"/>
</dbReference>
<evidence type="ECO:0000256" key="5">
    <source>
        <dbReference type="ARBA" id="ARBA00022833"/>
    </source>
</evidence>
<feature type="domain" description="DnaK suppressor protein DksA N-terminal" evidence="9">
    <location>
        <begin position="134"/>
        <end position="204"/>
    </location>
</feature>
<feature type="zinc finger region" description="dksA C4-type" evidence="7">
    <location>
        <begin position="212"/>
        <end position="236"/>
    </location>
</feature>
<dbReference type="SUPFAM" id="SSF57716">
    <property type="entry name" value="Glucocorticoid receptor-like (DNA-binding domain)"/>
    <property type="match status" value="1"/>
</dbReference>
<feature type="binding site" evidence="6">
    <location>
        <position position="215"/>
    </location>
    <ligand>
        <name>Zn(2+)</name>
        <dbReference type="ChEBI" id="CHEBI:29105"/>
    </ligand>
</feature>
<comment type="function">
    <text evidence="6">Transcription factor that acts by binding directly to the RNA polymerase (RNAP). Required for negative regulation of rRNA expression and positive regulation of several amino acid biosynthesis promoters.</text>
</comment>
<dbReference type="PANTHER" id="PTHR33823:SF2">
    <property type="entry name" value="RNA POLYMERASE-BINDING TRANSCRIPTION FACTOR DKSA"/>
    <property type="match status" value="1"/>
</dbReference>
<evidence type="ECO:0000256" key="1">
    <source>
        <dbReference type="ARBA" id="ARBA00002344"/>
    </source>
</evidence>
<comment type="function">
    <text evidence="1">Might have a role in establishing the nucleoid structure of elementary bodies.</text>
</comment>
<dbReference type="InterPro" id="IPR037187">
    <property type="entry name" value="DnaK_N"/>
</dbReference>
<feature type="binding site" evidence="6">
    <location>
        <position position="236"/>
    </location>
    <ligand>
        <name>Zn(2+)</name>
        <dbReference type="ChEBI" id="CHEBI:29105"/>
    </ligand>
</feature>
<name>A0AAE6FS18_9PROT</name>
<dbReference type="GO" id="GO:0030527">
    <property type="term" value="F:structural constituent of chromatin"/>
    <property type="evidence" value="ECO:0007669"/>
    <property type="project" value="InterPro"/>
</dbReference>
<dbReference type="PROSITE" id="PS51128">
    <property type="entry name" value="ZF_DKSA_2"/>
    <property type="match status" value="1"/>
</dbReference>
<dbReference type="PANTHER" id="PTHR33823">
    <property type="entry name" value="RNA POLYMERASE-BINDING TRANSCRIPTION FACTOR DKSA-RELATED"/>
    <property type="match status" value="1"/>
</dbReference>
<feature type="domain" description="Zinc finger DksA/TraR C4-type" evidence="8">
    <location>
        <begin position="208"/>
        <end position="238"/>
    </location>
</feature>
<feature type="binding site" evidence="6">
    <location>
        <position position="212"/>
    </location>
    <ligand>
        <name>Zn(2+)</name>
        <dbReference type="ChEBI" id="CHEBI:29105"/>
    </ligand>
</feature>
<dbReference type="GO" id="GO:0003677">
    <property type="term" value="F:DNA binding"/>
    <property type="evidence" value="ECO:0007669"/>
    <property type="project" value="InterPro"/>
</dbReference>
<dbReference type="NCBIfam" id="TIGR02420">
    <property type="entry name" value="dksA"/>
    <property type="match status" value="1"/>
</dbReference>
<dbReference type="InterPro" id="IPR009970">
    <property type="entry name" value="HC2"/>
</dbReference>
<dbReference type="HAMAP" id="MF_00926">
    <property type="entry name" value="DksA"/>
    <property type="match status" value="1"/>
</dbReference>
<dbReference type="InterPro" id="IPR012784">
    <property type="entry name" value="DksA_RNA_pol-bd"/>
</dbReference>
<evidence type="ECO:0000256" key="6">
    <source>
        <dbReference type="HAMAP-Rule" id="MF_00926"/>
    </source>
</evidence>
<keyword evidence="4 6" id="KW-0863">Zinc-finger</keyword>
<dbReference type="GO" id="GO:0008270">
    <property type="term" value="F:zinc ion binding"/>
    <property type="evidence" value="ECO:0007669"/>
    <property type="project" value="UniProtKB-UniRule"/>
</dbReference>
<accession>A0AAE6FS18</accession>
<evidence type="ECO:0000256" key="2">
    <source>
        <dbReference type="ARBA" id="ARBA00008424"/>
    </source>
</evidence>
<evidence type="ECO:0000256" key="7">
    <source>
        <dbReference type="PROSITE-ProRule" id="PRU00510"/>
    </source>
</evidence>
<dbReference type="GO" id="GO:0010468">
    <property type="term" value="P:regulation of gene expression"/>
    <property type="evidence" value="ECO:0007669"/>
    <property type="project" value="UniProtKB-UniRule"/>
</dbReference>
<dbReference type="Gene3D" id="1.20.120.910">
    <property type="entry name" value="DksA, coiled-coil domain"/>
    <property type="match status" value="1"/>
</dbReference>
<reference evidence="10 11" key="1">
    <citation type="journal article" date="2019" name="ISME J.">
        <title>Evolution in action: habitat transition from sediment to the pelagial leads to genome streamlining in Methylophilaceae.</title>
        <authorList>
            <person name="Salcher M."/>
            <person name="Schaefle D."/>
            <person name="Kaspar M."/>
            <person name="Neuenschwander S.M."/>
            <person name="Ghai R."/>
        </authorList>
    </citation>
    <scope>NUCLEOTIDE SEQUENCE [LARGE SCALE GENOMIC DNA]</scope>
    <source>
        <strain evidence="10 11">MMS-RI-1</strain>
    </source>
</reference>
<evidence type="ECO:0000313" key="11">
    <source>
        <dbReference type="Proteomes" id="UP000312102"/>
    </source>
</evidence>
<dbReference type="Pfam" id="PF21157">
    <property type="entry name" value="DksA_N"/>
    <property type="match status" value="1"/>
</dbReference>
<comment type="similarity">
    <text evidence="2">Belongs to the histone H1/H5 family. HCT subfamily.</text>
</comment>
<evidence type="ECO:0000256" key="3">
    <source>
        <dbReference type="ARBA" id="ARBA00022723"/>
    </source>
</evidence>
<comment type="similarity">
    <text evidence="6">Belongs to the DksA family.</text>
</comment>
<organism evidence="10 11">
    <name type="scientific">Candidatus Methylopumilus rimovensis</name>
    <dbReference type="NCBI Taxonomy" id="2588535"/>
    <lineage>
        <taxon>Bacteria</taxon>
        <taxon>Pseudomonadati</taxon>
        <taxon>Pseudomonadota</taxon>
        <taxon>Betaproteobacteria</taxon>
        <taxon>Nitrosomonadales</taxon>
        <taxon>Methylophilaceae</taxon>
        <taxon>Candidatus Methylopumilus</taxon>
    </lineage>
</organism>
<keyword evidence="3 6" id="KW-0479">Metal-binding</keyword>
<dbReference type="Proteomes" id="UP000312102">
    <property type="component" value="Chromosome"/>
</dbReference>
<proteinExistence type="inferred from homology"/>
<dbReference type="InterPro" id="IPR000962">
    <property type="entry name" value="Znf_DskA_TraR"/>
</dbReference>
<dbReference type="KEGG" id="mrk:FIT61_00285"/>
<dbReference type="SUPFAM" id="SSF109635">
    <property type="entry name" value="DnaK suppressor protein DksA, alpha-hairpin domain"/>
    <property type="match status" value="1"/>
</dbReference>
<sequence length="249" mass="27767">MAVKKVAKKVVAKKKAPVKKVVAKKKPAAKKVAVKKAAPKKVAAKKVIAKKVVAKKKAPVKKVVAKKKPAAKKVVVKKAAPKKVVAKKVVAKKPIPAKIVPLKSKKVVSSSQKGLKQFRAYEAKKGENYMSKSQLNHFRTILNEWKTELSQDIDRTVHTMQDELTSYADPNDRASQESDMALELRNRDRERKLIKKIDETLRNIESQDYGYCTGCGEEIGLKRLEARPTATLCIDCKTLDEIREKQMAG</sequence>
<evidence type="ECO:0000259" key="8">
    <source>
        <dbReference type="Pfam" id="PF01258"/>
    </source>
</evidence>
<gene>
    <name evidence="6 10" type="primary">dksA</name>
    <name evidence="10" type="ORF">FIT61_00285</name>
</gene>
<dbReference type="GO" id="GO:0030261">
    <property type="term" value="P:chromosome condensation"/>
    <property type="evidence" value="ECO:0007669"/>
    <property type="project" value="InterPro"/>
</dbReference>
<dbReference type="InterPro" id="IPR048489">
    <property type="entry name" value="DksA_N"/>
</dbReference>
<feature type="binding site" evidence="6">
    <location>
        <position position="233"/>
    </location>
    <ligand>
        <name>Zn(2+)</name>
        <dbReference type="ChEBI" id="CHEBI:29105"/>
    </ligand>
</feature>
<protein>
    <recommendedName>
        <fullName evidence="6">RNA polymerase-binding transcription factor DksA</fullName>
    </recommendedName>
</protein>
<keyword evidence="11" id="KW-1185">Reference proteome</keyword>
<comment type="subcellular location">
    <subcellularLocation>
        <location evidence="6">Cytoplasm</location>
    </subcellularLocation>
</comment>
<dbReference type="Pfam" id="PF01258">
    <property type="entry name" value="zf-dskA_traR"/>
    <property type="match status" value="1"/>
</dbReference>
<evidence type="ECO:0000313" key="10">
    <source>
        <dbReference type="EMBL" id="QDD12940.1"/>
    </source>
</evidence>
<dbReference type="EMBL" id="CP040986">
    <property type="protein sequence ID" value="QDD12940.1"/>
    <property type="molecule type" value="Genomic_DNA"/>
</dbReference>
<dbReference type="Pfam" id="PF07382">
    <property type="entry name" value="HC2"/>
    <property type="match status" value="1"/>
</dbReference>
<evidence type="ECO:0000259" key="9">
    <source>
        <dbReference type="Pfam" id="PF21157"/>
    </source>
</evidence>
<keyword evidence="6" id="KW-0963">Cytoplasm</keyword>
<comment type="subunit">
    <text evidence="6">Interacts directly with the RNA polymerase.</text>
</comment>